<evidence type="ECO:0000256" key="1">
    <source>
        <dbReference type="ARBA" id="ARBA00022729"/>
    </source>
</evidence>
<keyword evidence="2" id="KW-0472">Membrane</keyword>
<dbReference type="InterPro" id="IPR018660">
    <property type="entry name" value="MliC"/>
</dbReference>
<reference evidence="7 8" key="1">
    <citation type="submission" date="2019-01" db="EMBL/GenBank/DDBJ databases">
        <title>Sinorhodobacter populi sp. nov. isolated from the symptomatic bark tissue of Populus euramericana canker.</title>
        <authorList>
            <person name="Xu G."/>
        </authorList>
    </citation>
    <scope>NUCLEOTIDE SEQUENCE [LARGE SCALE GENOMIC DNA]</scope>
    <source>
        <strain evidence="7 8">CCTCC AB2012026</strain>
    </source>
</reference>
<evidence type="ECO:0000256" key="3">
    <source>
        <dbReference type="ARBA" id="ARBA00023139"/>
    </source>
</evidence>
<gene>
    <name evidence="7" type="ORF">EOW65_01015</name>
</gene>
<sequence>MRLAAAALLLAAPAAAQELEALPMHYGCDRGARIEAVYVNGGMPALAILTLEGRMVVLSNVPSGSGAFYAEAPEGRAGYFWRTKGEEATLSWRAADGSETDLLDGCTALPQD</sequence>
<organism evidence="7 8">
    <name type="scientific">Paenirhodobacter ferrireducens</name>
    <dbReference type="NCBI Taxonomy" id="1215032"/>
    <lineage>
        <taxon>Bacteria</taxon>
        <taxon>Pseudomonadati</taxon>
        <taxon>Pseudomonadota</taxon>
        <taxon>Alphaproteobacteria</taxon>
        <taxon>Rhodobacterales</taxon>
        <taxon>Rhodobacter group</taxon>
        <taxon>Paenirhodobacter</taxon>
    </lineage>
</organism>
<evidence type="ECO:0000313" key="8">
    <source>
        <dbReference type="Proteomes" id="UP000286594"/>
    </source>
</evidence>
<feature type="domain" description="C-type lysozyme inhibitor" evidence="6">
    <location>
        <begin position="26"/>
        <end position="97"/>
    </location>
</feature>
<protein>
    <recommendedName>
        <fullName evidence="6">C-type lysozyme inhibitor domain-containing protein</fullName>
    </recommendedName>
</protein>
<dbReference type="RefSeq" id="WP_128147158.1">
    <property type="nucleotide sequence ID" value="NZ_SAVB01000001.1"/>
</dbReference>
<evidence type="ECO:0000256" key="5">
    <source>
        <dbReference type="SAM" id="SignalP"/>
    </source>
</evidence>
<keyword evidence="4" id="KW-0449">Lipoprotein</keyword>
<name>A0A443LV59_9RHOB</name>
<dbReference type="Proteomes" id="UP000286594">
    <property type="component" value="Unassembled WGS sequence"/>
</dbReference>
<feature type="chain" id="PRO_5019337343" description="C-type lysozyme inhibitor domain-containing protein" evidence="5">
    <location>
        <begin position="17"/>
        <end position="112"/>
    </location>
</feature>
<keyword evidence="8" id="KW-1185">Reference proteome</keyword>
<proteinExistence type="predicted"/>
<dbReference type="OrthoDB" id="7926518at2"/>
<evidence type="ECO:0000313" key="7">
    <source>
        <dbReference type="EMBL" id="RWR53076.1"/>
    </source>
</evidence>
<keyword evidence="1 5" id="KW-0732">Signal</keyword>
<dbReference type="AlphaFoldDB" id="A0A443LV59"/>
<accession>A0A443LV59</accession>
<feature type="signal peptide" evidence="5">
    <location>
        <begin position="1"/>
        <end position="16"/>
    </location>
</feature>
<dbReference type="Gene3D" id="2.40.128.200">
    <property type="match status" value="1"/>
</dbReference>
<evidence type="ECO:0000256" key="4">
    <source>
        <dbReference type="ARBA" id="ARBA00023288"/>
    </source>
</evidence>
<evidence type="ECO:0000256" key="2">
    <source>
        <dbReference type="ARBA" id="ARBA00023136"/>
    </source>
</evidence>
<comment type="caution">
    <text evidence="7">The sequence shown here is derived from an EMBL/GenBank/DDBJ whole genome shotgun (WGS) entry which is preliminary data.</text>
</comment>
<dbReference type="EMBL" id="SAVB01000001">
    <property type="protein sequence ID" value="RWR53076.1"/>
    <property type="molecule type" value="Genomic_DNA"/>
</dbReference>
<keyword evidence="3" id="KW-0564">Palmitate</keyword>
<evidence type="ECO:0000259" key="6">
    <source>
        <dbReference type="Pfam" id="PF09864"/>
    </source>
</evidence>
<dbReference type="Pfam" id="PF09864">
    <property type="entry name" value="MliC"/>
    <property type="match status" value="1"/>
</dbReference>
<dbReference type="InterPro" id="IPR036328">
    <property type="entry name" value="MliC_sf"/>
</dbReference>
<dbReference type="SUPFAM" id="SSF141488">
    <property type="entry name" value="YdhA-like"/>
    <property type="match status" value="1"/>
</dbReference>